<keyword evidence="4 5" id="KW-0472">Membrane</keyword>
<name>A0A7X2LX19_9BURK</name>
<feature type="transmembrane region" description="Helical" evidence="5">
    <location>
        <begin position="388"/>
        <end position="403"/>
    </location>
</feature>
<evidence type="ECO:0000259" key="6">
    <source>
        <dbReference type="Pfam" id="PF04932"/>
    </source>
</evidence>
<keyword evidence="3 5" id="KW-1133">Transmembrane helix</keyword>
<evidence type="ECO:0008006" key="10">
    <source>
        <dbReference type="Google" id="ProtNLM"/>
    </source>
</evidence>
<accession>A0A7X2LX19</accession>
<comment type="subcellular location">
    <subcellularLocation>
        <location evidence="1">Membrane</location>
        <topology evidence="1">Multi-pass membrane protein</topology>
    </subcellularLocation>
</comment>
<dbReference type="InterPro" id="IPR021797">
    <property type="entry name" value="Wzy_C_2"/>
</dbReference>
<comment type="caution">
    <text evidence="8">The sequence shown here is derived from an EMBL/GenBank/DDBJ whole genome shotgun (WGS) entry which is preliminary data.</text>
</comment>
<dbReference type="Proteomes" id="UP000446768">
    <property type="component" value="Unassembled WGS sequence"/>
</dbReference>
<evidence type="ECO:0000259" key="7">
    <source>
        <dbReference type="Pfam" id="PF11846"/>
    </source>
</evidence>
<feature type="transmembrane region" description="Helical" evidence="5">
    <location>
        <begin position="134"/>
        <end position="155"/>
    </location>
</feature>
<feature type="transmembrane region" description="Helical" evidence="5">
    <location>
        <begin position="101"/>
        <end position="122"/>
    </location>
</feature>
<dbReference type="Pfam" id="PF04932">
    <property type="entry name" value="Wzy_C"/>
    <property type="match status" value="1"/>
</dbReference>
<evidence type="ECO:0000313" key="9">
    <source>
        <dbReference type="Proteomes" id="UP000446768"/>
    </source>
</evidence>
<dbReference type="PANTHER" id="PTHR37422">
    <property type="entry name" value="TEICHURONIC ACID BIOSYNTHESIS PROTEIN TUAE"/>
    <property type="match status" value="1"/>
</dbReference>
<gene>
    <name evidence="8" type="ORF">GJ700_28800</name>
</gene>
<dbReference type="InterPro" id="IPR051533">
    <property type="entry name" value="WaaL-like"/>
</dbReference>
<protein>
    <recommendedName>
        <fullName evidence="10">Polymerase</fullName>
    </recommendedName>
</protein>
<evidence type="ECO:0000256" key="2">
    <source>
        <dbReference type="ARBA" id="ARBA00022692"/>
    </source>
</evidence>
<dbReference type="PANTHER" id="PTHR37422:SF21">
    <property type="entry name" value="EXOQ-LIKE PROTEIN"/>
    <property type="match status" value="1"/>
</dbReference>
<evidence type="ECO:0000256" key="5">
    <source>
        <dbReference type="SAM" id="Phobius"/>
    </source>
</evidence>
<evidence type="ECO:0000256" key="4">
    <source>
        <dbReference type="ARBA" id="ARBA00023136"/>
    </source>
</evidence>
<feature type="transmembrane region" description="Helical" evidence="5">
    <location>
        <begin position="355"/>
        <end position="376"/>
    </location>
</feature>
<proteinExistence type="predicted"/>
<feature type="transmembrane region" description="Helical" evidence="5">
    <location>
        <begin position="263"/>
        <end position="282"/>
    </location>
</feature>
<dbReference type="EMBL" id="WKJJ01000023">
    <property type="protein sequence ID" value="MRV75722.1"/>
    <property type="molecule type" value="Genomic_DNA"/>
</dbReference>
<dbReference type="Pfam" id="PF11846">
    <property type="entry name" value="Wzy_C_2"/>
    <property type="match status" value="1"/>
</dbReference>
<organism evidence="8 9">
    <name type="scientific">Pseudoduganella rivuli</name>
    <dbReference type="NCBI Taxonomy" id="2666085"/>
    <lineage>
        <taxon>Bacteria</taxon>
        <taxon>Pseudomonadati</taxon>
        <taxon>Pseudomonadota</taxon>
        <taxon>Betaproteobacteria</taxon>
        <taxon>Burkholderiales</taxon>
        <taxon>Oxalobacteraceae</taxon>
        <taxon>Telluria group</taxon>
        <taxon>Pseudoduganella</taxon>
    </lineage>
</organism>
<feature type="transmembrane region" description="Helical" evidence="5">
    <location>
        <begin position="74"/>
        <end position="95"/>
    </location>
</feature>
<feature type="transmembrane region" description="Helical" evidence="5">
    <location>
        <begin position="49"/>
        <end position="67"/>
    </location>
</feature>
<dbReference type="InterPro" id="IPR007016">
    <property type="entry name" value="O-antigen_ligase-rel_domated"/>
</dbReference>
<feature type="transmembrane region" description="Helical" evidence="5">
    <location>
        <begin position="434"/>
        <end position="451"/>
    </location>
</feature>
<evidence type="ECO:0000313" key="8">
    <source>
        <dbReference type="EMBL" id="MRV75722.1"/>
    </source>
</evidence>
<sequence length="588" mass="62655">MQMPAMPAVLPDVRLDARTGDRWACVMLGLMASLPFLQPWHDLPLTSFHAEWLAAVCGLFGMLFLLPRPAASPLLVPAITVAPLALVALAMLQLAAGKFAYAASGVLLALYLLWAGGLAVAGRTLAASMGAAPLLARLAWAMVAGGMVSAAFGLLQYKGWWSAFGGLVSTPQPVAEYGVFGNLSQQNHFATYEALALASCAYLALTGQLALRRALTCGAVLLAVLALSGSRSMLLYLAWLLGAGLLLAPVTGRLQHLHRWLRIAVLVMVAAVIVLAVAARITPTGLGPQLTRLVSPQNGAFGPRMFYWEHALHMFMSHPWLGVGFDSFALQLEAQLTAPARFAVDQYAHNLPLQLMAAAGLPGVLALAVPVLLFAVRLGRQPRTMERLYLCGALGILLIHSMLEQPLHYAYFLGLAALLAGIADPSGRQLRANTIAVLALVALLFTAVKTARDHAAIREQFEQGEAAADLALRARTLHHIRDYSLLAPLSELIGPEVFVAGDAPVAARRALNERVLHFAPTDEVAFRHAALLAEEGRMADAQAQLRRATLAYPESAAAYLARIDALAAAEPAVYGALAAYGRQLQSTR</sequence>
<feature type="transmembrane region" description="Helical" evidence="5">
    <location>
        <begin position="233"/>
        <end position="251"/>
    </location>
</feature>
<feature type="domain" description="Virulence factor membrane-bound polymerase C-terminal" evidence="7">
    <location>
        <begin position="389"/>
        <end position="558"/>
    </location>
</feature>
<evidence type="ECO:0000256" key="3">
    <source>
        <dbReference type="ARBA" id="ARBA00022989"/>
    </source>
</evidence>
<feature type="domain" description="O-antigen ligase-related" evidence="6">
    <location>
        <begin position="220"/>
        <end position="367"/>
    </location>
</feature>
<evidence type="ECO:0000256" key="1">
    <source>
        <dbReference type="ARBA" id="ARBA00004141"/>
    </source>
</evidence>
<reference evidence="8 9" key="1">
    <citation type="submission" date="2019-11" db="EMBL/GenBank/DDBJ databases">
        <title>Novel species isolated from a subtropical stream in China.</title>
        <authorList>
            <person name="Lu H."/>
        </authorList>
    </citation>
    <scope>NUCLEOTIDE SEQUENCE [LARGE SCALE GENOMIC DNA]</scope>
    <source>
        <strain evidence="8 9">FT92W</strain>
    </source>
</reference>
<keyword evidence="2 5" id="KW-0812">Transmembrane</keyword>
<keyword evidence="9" id="KW-1185">Reference proteome</keyword>
<dbReference type="AlphaFoldDB" id="A0A7X2LX19"/>
<dbReference type="GO" id="GO:0016020">
    <property type="term" value="C:membrane"/>
    <property type="evidence" value="ECO:0007669"/>
    <property type="project" value="UniProtKB-SubCell"/>
</dbReference>